<dbReference type="PROSITE" id="PS00924">
    <property type="entry name" value="ASP_GLU_RACEMASE_2"/>
    <property type="match status" value="1"/>
</dbReference>
<comment type="caution">
    <text evidence="3">The sequence shown here is derived from an EMBL/GenBank/DDBJ whole genome shotgun (WGS) entry which is preliminary data.</text>
</comment>
<evidence type="ECO:0000256" key="2">
    <source>
        <dbReference type="ARBA" id="ARBA00023235"/>
    </source>
</evidence>
<dbReference type="PANTHER" id="PTHR21198">
    <property type="entry name" value="GLUTAMATE RACEMASE"/>
    <property type="match status" value="1"/>
</dbReference>
<dbReference type="InterPro" id="IPR015942">
    <property type="entry name" value="Asp/Glu/hydantoin_racemase"/>
</dbReference>
<keyword evidence="4" id="KW-1185">Reference proteome</keyword>
<sequence length="165" mass="18684">MATNTLHRVAPQIEAAIEIPLIHMVDVTAAEIRQQGITKVGILGTKPVMQADFYRDRFKLHDIELIAPSDRQCQIIDTIIFDELVHRSIQDESRQIYIEIMQELGDRGAQGMVLGCTEISLLVEPEDFPDLPLFDTTALHCQKAVNLALEIEFLPVKTMKYSNPR</sequence>
<dbReference type="SUPFAM" id="SSF53681">
    <property type="entry name" value="Aspartate/glutamate racemase"/>
    <property type="match status" value="2"/>
</dbReference>
<gene>
    <name evidence="3" type="ORF">DSM107010_53770</name>
</gene>
<dbReference type="Gene3D" id="3.40.50.1860">
    <property type="match status" value="2"/>
</dbReference>
<evidence type="ECO:0000313" key="4">
    <source>
        <dbReference type="Proteomes" id="UP000282574"/>
    </source>
</evidence>
<accession>A0AB37UEK3</accession>
<organism evidence="3 4">
    <name type="scientific">Chroococcidiopsis cubana SAG 39.79</name>
    <dbReference type="NCBI Taxonomy" id="388085"/>
    <lineage>
        <taxon>Bacteria</taxon>
        <taxon>Bacillati</taxon>
        <taxon>Cyanobacteriota</taxon>
        <taxon>Cyanophyceae</taxon>
        <taxon>Chroococcidiopsidales</taxon>
        <taxon>Chroococcidiopsidaceae</taxon>
        <taxon>Chroococcidiopsis</taxon>
    </lineage>
</organism>
<dbReference type="InterPro" id="IPR001920">
    <property type="entry name" value="Asp/Glu_race"/>
</dbReference>
<name>A0AB37UEK3_9CYAN</name>
<proteinExistence type="inferred from homology"/>
<protein>
    <recommendedName>
        <fullName evidence="5">Aspartate racemase</fullName>
    </recommendedName>
</protein>
<dbReference type="EMBL" id="RSCK01000071">
    <property type="protein sequence ID" value="RUT06270.1"/>
    <property type="molecule type" value="Genomic_DNA"/>
</dbReference>
<dbReference type="InterPro" id="IPR004380">
    <property type="entry name" value="Asp_race"/>
</dbReference>
<keyword evidence="2" id="KW-0413">Isomerase</keyword>
<reference evidence="3 4" key="1">
    <citation type="journal article" date="2019" name="Genome Biol. Evol.">
        <title>Day and night: Metabolic profiles and evolutionary relationships of six axenic non-marine cyanobacteria.</title>
        <authorList>
            <person name="Will S.E."/>
            <person name="Henke P."/>
            <person name="Boedeker C."/>
            <person name="Huang S."/>
            <person name="Brinkmann H."/>
            <person name="Rohde M."/>
            <person name="Jarek M."/>
            <person name="Friedl T."/>
            <person name="Seufert S."/>
            <person name="Schumacher M."/>
            <person name="Overmann J."/>
            <person name="Neumann-Schaal M."/>
            <person name="Petersen J."/>
        </authorList>
    </citation>
    <scope>NUCLEOTIDE SEQUENCE [LARGE SCALE GENOMIC DNA]</scope>
    <source>
        <strain evidence="3 4">SAG 39.79</strain>
    </source>
</reference>
<comment type="similarity">
    <text evidence="1">Belongs to the aspartate/glutamate racemases family.</text>
</comment>
<evidence type="ECO:0000313" key="3">
    <source>
        <dbReference type="EMBL" id="RUT06270.1"/>
    </source>
</evidence>
<dbReference type="AlphaFoldDB" id="A0AB37UEK3"/>
<dbReference type="Proteomes" id="UP000282574">
    <property type="component" value="Unassembled WGS sequence"/>
</dbReference>
<dbReference type="InterPro" id="IPR033134">
    <property type="entry name" value="Asp/Glu_racemase_AS_2"/>
</dbReference>
<evidence type="ECO:0000256" key="1">
    <source>
        <dbReference type="ARBA" id="ARBA00007847"/>
    </source>
</evidence>
<dbReference type="GO" id="GO:0047661">
    <property type="term" value="F:amino-acid racemase activity"/>
    <property type="evidence" value="ECO:0007669"/>
    <property type="project" value="InterPro"/>
</dbReference>
<dbReference type="PANTHER" id="PTHR21198:SF7">
    <property type="entry name" value="ASPARTATE-GLUTAMATE RACEMASE FAMILY"/>
    <property type="match status" value="1"/>
</dbReference>
<dbReference type="NCBIfam" id="TIGR00035">
    <property type="entry name" value="asp_race"/>
    <property type="match status" value="1"/>
</dbReference>
<evidence type="ECO:0008006" key="5">
    <source>
        <dbReference type="Google" id="ProtNLM"/>
    </source>
</evidence>
<dbReference type="Pfam" id="PF01177">
    <property type="entry name" value="Asp_Glu_race"/>
    <property type="match status" value="1"/>
</dbReference>